<accession>A0A6M4IPJ3</accession>
<proteinExistence type="predicted"/>
<feature type="compositionally biased region" description="Low complexity" evidence="1">
    <location>
        <begin position="50"/>
        <end position="61"/>
    </location>
</feature>
<keyword evidence="3" id="KW-1185">Reference proteome</keyword>
<feature type="region of interest" description="Disordered" evidence="1">
    <location>
        <begin position="182"/>
        <end position="204"/>
    </location>
</feature>
<dbReference type="EMBL" id="CP053085">
    <property type="protein sequence ID" value="QJR35965.1"/>
    <property type="molecule type" value="Genomic_DNA"/>
</dbReference>
<dbReference type="KEGG" id="ggr:HKW67_10850"/>
<name>A0A6M4IPJ3_9BACT</name>
<gene>
    <name evidence="2" type="ORF">HKW67_10850</name>
</gene>
<dbReference type="Proteomes" id="UP000500938">
    <property type="component" value="Chromosome"/>
</dbReference>
<feature type="compositionally biased region" description="Polar residues" evidence="1">
    <location>
        <begin position="194"/>
        <end position="204"/>
    </location>
</feature>
<evidence type="ECO:0000313" key="2">
    <source>
        <dbReference type="EMBL" id="QJR35965.1"/>
    </source>
</evidence>
<evidence type="ECO:0000313" key="3">
    <source>
        <dbReference type="Proteomes" id="UP000500938"/>
    </source>
</evidence>
<evidence type="ECO:0000256" key="1">
    <source>
        <dbReference type="SAM" id="MobiDB-lite"/>
    </source>
</evidence>
<dbReference type="AlphaFoldDB" id="A0A6M4IPJ3"/>
<reference evidence="2 3" key="1">
    <citation type="submission" date="2020-05" db="EMBL/GenBank/DDBJ databases">
        <title>Complete genome sequence of Gemmatimonas greenlandica TET16.</title>
        <authorList>
            <person name="Zeng Y."/>
        </authorList>
    </citation>
    <scope>NUCLEOTIDE SEQUENCE [LARGE SCALE GENOMIC DNA]</scope>
    <source>
        <strain evidence="2 3">TET16</strain>
    </source>
</reference>
<sequence>MMLRQDRPRVLSRVSTVVGIGALVAVAMAARSQGGQQATPPSAPQPPVAAPSAAPAATDSTMQDSTQRADTTAKADSMLAMPDSMMMQHTAAAPAPQASAMWPVDPVTGQTIINGEPVVGRVFIMQKTDGTVKLGKWQAQYDGEPTAPEAANVGSSYTVPAPEHTRRMRGIMIQSTLWSIDGKRSARERRHYRPQTTGAALGQQ</sequence>
<organism evidence="2 3">
    <name type="scientific">Gemmatimonas groenlandica</name>
    <dbReference type="NCBI Taxonomy" id="2732249"/>
    <lineage>
        <taxon>Bacteria</taxon>
        <taxon>Pseudomonadati</taxon>
        <taxon>Gemmatimonadota</taxon>
        <taxon>Gemmatimonadia</taxon>
        <taxon>Gemmatimonadales</taxon>
        <taxon>Gemmatimonadaceae</taxon>
        <taxon>Gemmatimonas</taxon>
    </lineage>
</organism>
<feature type="region of interest" description="Disordered" evidence="1">
    <location>
        <begin position="34"/>
        <end position="72"/>
    </location>
</feature>
<protein>
    <submittedName>
        <fullName evidence="2">Uncharacterized protein</fullName>
    </submittedName>
</protein>
<dbReference type="RefSeq" id="WP_171225396.1">
    <property type="nucleotide sequence ID" value="NZ_CP053085.1"/>
</dbReference>